<proteinExistence type="predicted"/>
<dbReference type="Proteomes" id="UP000066529">
    <property type="component" value="Chromosome"/>
</dbReference>
<sequence>MKSDSMANEYTQNLKCDYLDKRAVLKGEVERQLIHLSTGVILILLIRAAGDMALALLLFLLASHVAISVAILLDKIPLSLSASLCKWGRASKQTIPLKGTILLLCGITLSFILFPEEIVYASIAIVAFGDSVSTAAGVLAGKHKLPYSGKKTVEGTVSGIIAAFLASLFFVTPIQAFVGAAGGMLLESVIGLQTIRQFDSQMIFRFFFNDNFLIPPFSGLLMFIVGFLQ</sequence>
<dbReference type="HOGENOM" id="CLU_1307841_0_0_2"/>
<feature type="transmembrane region" description="Helical" evidence="1">
    <location>
        <begin position="33"/>
        <end position="50"/>
    </location>
</feature>
<gene>
    <name evidence="2" type="ORF">MSTHT_0046</name>
</gene>
<dbReference type="InterPro" id="IPR037997">
    <property type="entry name" value="Dgk1-like"/>
</dbReference>
<dbReference type="KEGG" id="mthr:MSTHT_0046"/>
<keyword evidence="2" id="KW-0808">Transferase</keyword>
<protein>
    <submittedName>
        <fullName evidence="2">Phytol kinase</fullName>
    </submittedName>
</protein>
<evidence type="ECO:0000256" key="1">
    <source>
        <dbReference type="SAM" id="Phobius"/>
    </source>
</evidence>
<dbReference type="STRING" id="523844.MSTHT_0046"/>
<dbReference type="PANTHER" id="PTHR31303">
    <property type="entry name" value="CTP-DEPENDENT DIACYLGLYCEROL KINASE 1"/>
    <property type="match status" value="1"/>
</dbReference>
<dbReference type="EMBL" id="CP009501">
    <property type="protein sequence ID" value="AKB11804.1"/>
    <property type="molecule type" value="Genomic_DNA"/>
</dbReference>
<keyword evidence="2" id="KW-0418">Kinase</keyword>
<organism evidence="2 3">
    <name type="scientific">Methanosarcina thermophila (strain ATCC 43570 / DSM 1825 / OCM 12 / VKM B-1830 / TM-1)</name>
    <dbReference type="NCBI Taxonomy" id="523844"/>
    <lineage>
        <taxon>Archaea</taxon>
        <taxon>Methanobacteriati</taxon>
        <taxon>Methanobacteriota</taxon>
        <taxon>Stenosarchaea group</taxon>
        <taxon>Methanomicrobia</taxon>
        <taxon>Methanosarcinales</taxon>
        <taxon>Methanosarcinaceae</taxon>
        <taxon>Methanosarcina</taxon>
    </lineage>
</organism>
<keyword evidence="1" id="KW-0812">Transmembrane</keyword>
<feature type="transmembrane region" description="Helical" evidence="1">
    <location>
        <begin position="95"/>
        <end position="114"/>
    </location>
</feature>
<evidence type="ECO:0000313" key="2">
    <source>
        <dbReference type="EMBL" id="AKB11804.1"/>
    </source>
</evidence>
<feature type="transmembrane region" description="Helical" evidence="1">
    <location>
        <begin position="56"/>
        <end position="74"/>
    </location>
</feature>
<dbReference type="PATRIC" id="fig|523844.20.peg.59"/>
<dbReference type="AlphaFoldDB" id="A0A0E3H863"/>
<evidence type="ECO:0000313" key="3">
    <source>
        <dbReference type="Proteomes" id="UP000066529"/>
    </source>
</evidence>
<reference evidence="2 3" key="1">
    <citation type="submission" date="2014-07" db="EMBL/GenBank/DDBJ databases">
        <title>Methanogenic archaea and the global carbon cycle.</title>
        <authorList>
            <person name="Henriksen J.R."/>
            <person name="Luke J."/>
            <person name="Reinhart S."/>
            <person name="Benedict M.N."/>
            <person name="Youngblut N.D."/>
            <person name="Metcalf M.E."/>
            <person name="Whitaker R.J."/>
            <person name="Metcalf W.W."/>
        </authorList>
    </citation>
    <scope>NUCLEOTIDE SEQUENCE [LARGE SCALE GENOMIC DNA]</scope>
    <source>
        <strain evidence="3">ATCC 43570 / DSM 1825 / OCM 12 / VKM B-1830 / TM-1</strain>
    </source>
</reference>
<dbReference type="GO" id="GO:0004143">
    <property type="term" value="F:ATP-dependent diacylglycerol kinase activity"/>
    <property type="evidence" value="ECO:0007669"/>
    <property type="project" value="InterPro"/>
</dbReference>
<feature type="transmembrane region" description="Helical" evidence="1">
    <location>
        <begin position="207"/>
        <end position="228"/>
    </location>
</feature>
<accession>A0A0E3H863</accession>
<keyword evidence="1" id="KW-0472">Membrane</keyword>
<keyword evidence="1" id="KW-1133">Transmembrane helix</keyword>
<dbReference type="PANTHER" id="PTHR31303:SF1">
    <property type="entry name" value="CTP-DEPENDENT DIACYLGLYCEROL KINASE 1"/>
    <property type="match status" value="1"/>
</dbReference>
<feature type="transmembrane region" description="Helical" evidence="1">
    <location>
        <begin position="120"/>
        <end position="140"/>
    </location>
</feature>
<name>A0A0E3H863_METTT</name>